<name>A0A1R0GSZ2_9FUNG</name>
<keyword evidence="3" id="KW-0862">Zinc</keyword>
<feature type="domain" description="Zinc finger PHD-type" evidence="4">
    <location>
        <begin position="378"/>
        <end position="427"/>
    </location>
</feature>
<reference evidence="5 6" key="1">
    <citation type="journal article" date="2016" name="Mol. Biol. Evol.">
        <title>Genome-Wide Survey of Gut Fungi (Harpellales) Reveals the First Horizontally Transferred Ubiquitin Gene from a Mosquito Host.</title>
        <authorList>
            <person name="Wang Y."/>
            <person name="White M.M."/>
            <person name="Kvist S."/>
            <person name="Moncalvo J.M."/>
        </authorList>
    </citation>
    <scope>NUCLEOTIDE SEQUENCE [LARGE SCALE GENOMIC DNA]</scope>
    <source>
        <strain evidence="5 6">ALG-7-W6</strain>
    </source>
</reference>
<protein>
    <recommendedName>
        <fullName evidence="4">Zinc finger PHD-type domain-containing protein</fullName>
    </recommendedName>
</protein>
<dbReference type="SMART" id="SM00249">
    <property type="entry name" value="PHD"/>
    <property type="match status" value="1"/>
</dbReference>
<evidence type="ECO:0000256" key="3">
    <source>
        <dbReference type="ARBA" id="ARBA00022833"/>
    </source>
</evidence>
<dbReference type="AlphaFoldDB" id="A0A1R0GSZ2"/>
<comment type="caution">
    <text evidence="5">The sequence shown here is derived from an EMBL/GenBank/DDBJ whole genome shotgun (WGS) entry which is preliminary data.</text>
</comment>
<dbReference type="CDD" id="cd15566">
    <property type="entry name" value="PHD3_NSD"/>
    <property type="match status" value="1"/>
</dbReference>
<dbReference type="InterPro" id="IPR013083">
    <property type="entry name" value="Znf_RING/FYVE/PHD"/>
</dbReference>
<dbReference type="SUPFAM" id="SSF57903">
    <property type="entry name" value="FYVE/PHD zinc finger"/>
    <property type="match status" value="1"/>
</dbReference>
<evidence type="ECO:0000256" key="2">
    <source>
        <dbReference type="ARBA" id="ARBA00022771"/>
    </source>
</evidence>
<organism evidence="5 6">
    <name type="scientific">Smittium mucronatum</name>
    <dbReference type="NCBI Taxonomy" id="133383"/>
    <lineage>
        <taxon>Eukaryota</taxon>
        <taxon>Fungi</taxon>
        <taxon>Fungi incertae sedis</taxon>
        <taxon>Zoopagomycota</taxon>
        <taxon>Kickxellomycotina</taxon>
        <taxon>Harpellomycetes</taxon>
        <taxon>Harpellales</taxon>
        <taxon>Legeriomycetaceae</taxon>
        <taxon>Smittium</taxon>
    </lineage>
</organism>
<evidence type="ECO:0000256" key="1">
    <source>
        <dbReference type="ARBA" id="ARBA00022723"/>
    </source>
</evidence>
<evidence type="ECO:0000313" key="6">
    <source>
        <dbReference type="Proteomes" id="UP000187455"/>
    </source>
</evidence>
<keyword evidence="2" id="KW-0863">Zinc-finger</keyword>
<proteinExistence type="predicted"/>
<dbReference type="InterPro" id="IPR011011">
    <property type="entry name" value="Znf_FYVE_PHD"/>
</dbReference>
<accession>A0A1R0GSZ2</accession>
<evidence type="ECO:0000259" key="4">
    <source>
        <dbReference type="SMART" id="SM00249"/>
    </source>
</evidence>
<gene>
    <name evidence="5" type="ORF">AYI68_g5911</name>
</gene>
<dbReference type="InterPro" id="IPR001965">
    <property type="entry name" value="Znf_PHD"/>
</dbReference>
<keyword evidence="6" id="KW-1185">Reference proteome</keyword>
<keyword evidence="1" id="KW-0479">Metal-binding</keyword>
<dbReference type="Gene3D" id="3.30.40.10">
    <property type="entry name" value="Zinc/RING finger domain, C3HC4 (zinc finger)"/>
    <property type="match status" value="1"/>
</dbReference>
<dbReference type="GO" id="GO:0008270">
    <property type="term" value="F:zinc ion binding"/>
    <property type="evidence" value="ECO:0007669"/>
    <property type="project" value="UniProtKB-KW"/>
</dbReference>
<dbReference type="EMBL" id="LSSL01003886">
    <property type="protein sequence ID" value="OLY80006.1"/>
    <property type="molecule type" value="Genomic_DNA"/>
</dbReference>
<dbReference type="Proteomes" id="UP000187455">
    <property type="component" value="Unassembled WGS sequence"/>
</dbReference>
<dbReference type="STRING" id="133383.A0A1R0GSZ2"/>
<evidence type="ECO:0000313" key="5">
    <source>
        <dbReference type="EMBL" id="OLY80006.1"/>
    </source>
</evidence>
<dbReference type="OrthoDB" id="5863171at2759"/>
<sequence>MEKPIASKSVVSSNAPQNVSSSQYPSTISSSSSSVETAFIISSLFYKLKEFEGVFDSFLKGCGPHSLKPVQNSLSTNNFDFKLSNVDLSHPLLKYSFKRPLLLKSLKDNVKSDIFFVPEQSNKDNTCEILVGNVGTDQSLNENIVDTLDTFSFSNFNAPLFYDNPELSEDLSEPLDPIQSGFCEVRASSPLFFLFNEEVEKDEDTASQCTVFDDRLEYWNLSKASEKAEDQISNSIIPQNSSSSSIQRNLSFLNLSRDEDCHKVPELVPNLLSDDSSGYSTPCYIEQVEFYDGASSSTLPQLTIFEELTKMGVDWCRYCGTTEGINWRPGPWGKRTLCNKHGCDYKGYGFASKTPRLDLRSFINEPLENRKTPILQSYCHVCLTESSIESGQLISCKGCPISYHPSCLDRSESFYDPNQFYCSENCRDSLKKRRIVVELQKKRLPFMCSANSLPFKQISSKANCGSELSLDNHLEQYNPASKKRQIHIENDNLPKKRKSSRSSRYPRESFFDDSLVADF</sequence>